<dbReference type="PANTHER" id="PTHR36938:SF2">
    <property type="entry name" value="WAP DOMAIN-CONTAINING PROTEIN"/>
    <property type="match status" value="1"/>
</dbReference>
<dbReference type="STRING" id="51028.A0A0N4VRF7"/>
<feature type="domain" description="WAP" evidence="1">
    <location>
        <begin position="5"/>
        <end position="60"/>
    </location>
</feature>
<dbReference type="EMBL" id="UXUI01016639">
    <property type="protein sequence ID" value="VDD98002.1"/>
    <property type="molecule type" value="Genomic_DNA"/>
</dbReference>
<gene>
    <name evidence="2" type="ORF">EVEC_LOCUS12753</name>
</gene>
<organism evidence="4">
    <name type="scientific">Enterobius vermicularis</name>
    <name type="common">Human pinworm</name>
    <dbReference type="NCBI Taxonomy" id="51028"/>
    <lineage>
        <taxon>Eukaryota</taxon>
        <taxon>Metazoa</taxon>
        <taxon>Ecdysozoa</taxon>
        <taxon>Nematoda</taxon>
        <taxon>Chromadorea</taxon>
        <taxon>Rhabditida</taxon>
        <taxon>Spirurina</taxon>
        <taxon>Oxyuridomorpha</taxon>
        <taxon>Oxyuroidea</taxon>
        <taxon>Oxyuridae</taxon>
        <taxon>Enterobius</taxon>
    </lineage>
</organism>
<evidence type="ECO:0000313" key="4">
    <source>
        <dbReference type="WBParaSite" id="EVEC_0001362601-mRNA-1"/>
    </source>
</evidence>
<evidence type="ECO:0000313" key="2">
    <source>
        <dbReference type="EMBL" id="VDD98002.1"/>
    </source>
</evidence>
<dbReference type="PROSITE" id="PS51390">
    <property type="entry name" value="WAP"/>
    <property type="match status" value="1"/>
</dbReference>
<evidence type="ECO:0000313" key="3">
    <source>
        <dbReference type="Proteomes" id="UP000274131"/>
    </source>
</evidence>
<dbReference type="WBParaSite" id="EVEC_0001362601-mRNA-1">
    <property type="protein sequence ID" value="EVEC_0001362601-mRNA-1"/>
    <property type="gene ID" value="EVEC_0001362601"/>
</dbReference>
<keyword evidence="3" id="KW-1185">Reference proteome</keyword>
<sequence length="137" mass="15598">MLLTTKEYVHSQCPAFEELNIKCNSNKPISWCDVDADCSKTPTRICCPTGCGYNICVRSQKYVIDSGLKVIENPHCPLPEKIYIHCGRNKGTKWCTDDSSCRPKNSDEDEEFPRFCCPTVCNYNVCVVKFGRRFIVV</sequence>
<reference evidence="4" key="1">
    <citation type="submission" date="2017-02" db="UniProtKB">
        <authorList>
            <consortium name="WormBaseParasite"/>
        </authorList>
    </citation>
    <scope>IDENTIFICATION</scope>
</reference>
<dbReference type="GO" id="GO:0030414">
    <property type="term" value="F:peptidase inhibitor activity"/>
    <property type="evidence" value="ECO:0007669"/>
    <property type="project" value="InterPro"/>
</dbReference>
<dbReference type="GO" id="GO:0005576">
    <property type="term" value="C:extracellular region"/>
    <property type="evidence" value="ECO:0007669"/>
    <property type="project" value="InterPro"/>
</dbReference>
<protein>
    <submittedName>
        <fullName evidence="4">WAP domain-containing protein</fullName>
    </submittedName>
</protein>
<dbReference type="OrthoDB" id="5802447at2759"/>
<reference evidence="2 3" key="2">
    <citation type="submission" date="2018-10" db="EMBL/GenBank/DDBJ databases">
        <authorList>
            <consortium name="Pathogen Informatics"/>
        </authorList>
    </citation>
    <scope>NUCLEOTIDE SEQUENCE [LARGE SCALE GENOMIC DNA]</scope>
</reference>
<proteinExistence type="predicted"/>
<dbReference type="InterPro" id="IPR008197">
    <property type="entry name" value="WAP_dom"/>
</dbReference>
<dbReference type="AlphaFoldDB" id="A0A0N4VRF7"/>
<name>A0A0N4VRF7_ENTVE</name>
<accession>A0A0N4VRF7</accession>
<evidence type="ECO:0000259" key="1">
    <source>
        <dbReference type="PROSITE" id="PS51390"/>
    </source>
</evidence>
<dbReference type="Proteomes" id="UP000274131">
    <property type="component" value="Unassembled WGS sequence"/>
</dbReference>
<dbReference type="PANTHER" id="PTHR36938">
    <property type="entry name" value="PROTEIN CBG26935"/>
    <property type="match status" value="1"/>
</dbReference>